<dbReference type="Proteomes" id="UP000013015">
    <property type="component" value="Unassembled WGS sequence"/>
</dbReference>
<protein>
    <submittedName>
        <fullName evidence="2">Uncharacterized protein</fullName>
    </submittedName>
</protein>
<sequence>MFPVRHPYPLFGQSYMQAITSITLALMMTCSTRNWWWLS</sequence>
<dbReference type="EMBL" id="AQHZ01000001">
    <property type="protein sequence ID" value="ENO19127.1"/>
    <property type="molecule type" value="Genomic_DNA"/>
</dbReference>
<evidence type="ECO:0000256" key="1">
    <source>
        <dbReference type="SAM" id="Phobius"/>
    </source>
</evidence>
<keyword evidence="1" id="KW-1133">Transmembrane helix</keyword>
<name>N6X708_9ACTO</name>
<keyword evidence="3" id="KW-1185">Reference proteome</keyword>
<comment type="caution">
    <text evidence="2">The sequence shown here is derived from an EMBL/GenBank/DDBJ whole genome shotgun (WGS) entry which is preliminary data.</text>
</comment>
<evidence type="ECO:0000313" key="3">
    <source>
        <dbReference type="Proteomes" id="UP000013015"/>
    </source>
</evidence>
<keyword evidence="1" id="KW-0472">Membrane</keyword>
<reference evidence="2 3" key="1">
    <citation type="submission" date="2013-03" db="EMBL/GenBank/DDBJ databases">
        <title>Reference genome for the Human Microbiome Project.</title>
        <authorList>
            <person name="Aqrawi P."/>
            <person name="Ayvaz T."/>
            <person name="Bess C."/>
            <person name="Blankenburg K."/>
            <person name="Coyle M."/>
            <person name="Deng J."/>
            <person name="Forbes L."/>
            <person name="Fowler G."/>
            <person name="Francisco L."/>
            <person name="Fu Q."/>
            <person name="Gibbs R."/>
            <person name="Gross S."/>
            <person name="Gubbala S."/>
            <person name="Hale W."/>
            <person name="Hemphill L."/>
            <person name="Highlander S."/>
            <person name="Hirani K."/>
            <person name="Jackson L."/>
            <person name="Jakkamsetti A."/>
            <person name="Javaid M."/>
            <person name="Jayaseelan J.C."/>
            <person name="Jiang H."/>
            <person name="Joshi V."/>
            <person name="Korchina V."/>
            <person name="Kovar C."/>
            <person name="Lara F."/>
            <person name="Lee S."/>
            <person name="Liu Y."/>
            <person name="Mata R."/>
            <person name="Mathew T."/>
            <person name="Munidasa M."/>
            <person name="Muzny D."/>
            <person name="Nazareth L."/>
            <person name="Ngo R."/>
            <person name="Nguyen L."/>
            <person name="Nguyen N."/>
            <person name="Okwuonu G."/>
            <person name="Ongeri F."/>
            <person name="Palculict T."/>
            <person name="Patil S."/>
            <person name="Petrosino J."/>
            <person name="Pham C."/>
            <person name="Pham P."/>
            <person name="Pu L.-L."/>
            <person name="Qin X."/>
            <person name="Qu J."/>
            <person name="Reid J."/>
            <person name="Ross M."/>
            <person name="Ruth R."/>
            <person name="Saada N."/>
            <person name="San Lucas F."/>
            <person name="Santibanez J."/>
            <person name="Shang Y."/>
            <person name="Simmons D."/>
            <person name="Song X.-Z."/>
            <person name="Tang L.-Y."/>
            <person name="Thornton R."/>
            <person name="Warren J."/>
            <person name="Weissenberger G."/>
            <person name="Wilczek-Boney K."/>
            <person name="Worley K."/>
            <person name="Youmans B."/>
            <person name="Zhang J."/>
            <person name="Zhang L."/>
            <person name="Zhao Z."/>
            <person name="Zhou C."/>
            <person name="Zhu D."/>
            <person name="Zhu Y."/>
        </authorList>
    </citation>
    <scope>NUCLEOTIDE SEQUENCE [LARGE SCALE GENOMIC DNA]</scope>
    <source>
        <strain evidence="2 3">F0333</strain>
    </source>
</reference>
<keyword evidence="1" id="KW-0812">Transmembrane</keyword>
<dbReference type="AlphaFoldDB" id="N6X708"/>
<evidence type="ECO:0000313" key="2">
    <source>
        <dbReference type="EMBL" id="ENO19127.1"/>
    </source>
</evidence>
<gene>
    <name evidence="2" type="ORF">HMPREF9004_0046</name>
</gene>
<accession>N6X708</accession>
<feature type="transmembrane region" description="Helical" evidence="1">
    <location>
        <begin position="15"/>
        <end position="36"/>
    </location>
</feature>
<dbReference type="STRING" id="888050.HMPREF9004_0046"/>
<dbReference type="HOGENOM" id="CLU_3303250_0_0_11"/>
<proteinExistence type="predicted"/>
<organism evidence="2 3">
    <name type="scientific">Schaalia cardiffensis F0333</name>
    <dbReference type="NCBI Taxonomy" id="888050"/>
    <lineage>
        <taxon>Bacteria</taxon>
        <taxon>Bacillati</taxon>
        <taxon>Actinomycetota</taxon>
        <taxon>Actinomycetes</taxon>
        <taxon>Actinomycetales</taxon>
        <taxon>Actinomycetaceae</taxon>
        <taxon>Schaalia</taxon>
    </lineage>
</organism>